<organism evidence="2 3">
    <name type="scientific">Cutaneotrichosporon cavernicola</name>
    <dbReference type="NCBI Taxonomy" id="279322"/>
    <lineage>
        <taxon>Eukaryota</taxon>
        <taxon>Fungi</taxon>
        <taxon>Dikarya</taxon>
        <taxon>Basidiomycota</taxon>
        <taxon>Agaricomycotina</taxon>
        <taxon>Tremellomycetes</taxon>
        <taxon>Trichosporonales</taxon>
        <taxon>Trichosporonaceae</taxon>
        <taxon>Cutaneotrichosporon</taxon>
    </lineage>
</organism>
<feature type="region of interest" description="Disordered" evidence="1">
    <location>
        <begin position="563"/>
        <end position="587"/>
    </location>
</feature>
<gene>
    <name evidence="2" type="ORF">CcaverHIS019_0210120</name>
</gene>
<feature type="compositionally biased region" description="Acidic residues" evidence="1">
    <location>
        <begin position="160"/>
        <end position="169"/>
    </location>
</feature>
<feature type="compositionally biased region" description="Low complexity" evidence="1">
    <location>
        <begin position="235"/>
        <end position="250"/>
    </location>
</feature>
<feature type="compositionally biased region" description="Basic and acidic residues" evidence="1">
    <location>
        <begin position="293"/>
        <end position="307"/>
    </location>
</feature>
<accession>A0AA48I887</accession>
<evidence type="ECO:0000313" key="2">
    <source>
        <dbReference type="EMBL" id="BEI89650.1"/>
    </source>
</evidence>
<feature type="compositionally biased region" description="Polar residues" evidence="1">
    <location>
        <begin position="252"/>
        <end position="261"/>
    </location>
</feature>
<protein>
    <submittedName>
        <fullName evidence="2">Uncharacterized protein</fullName>
    </submittedName>
</protein>
<feature type="compositionally biased region" description="Basic residues" evidence="1">
    <location>
        <begin position="36"/>
        <end position="65"/>
    </location>
</feature>
<sequence length="587" mass="62236">MSASSGTTLISPTSATAGPPPAPSVSGASAHSTATTHRKHSRAASHHAVGHGHAHGHGHGRRAHGSHSQTRSGRRGSESEHGRRAFTSGLAMHALEGKPNTKRKTSEPTVGVQRAPPKANRSDTQLPRLGDSPGSSGIVTKKRGSKAEIEVEVIAGPDNGGDDEWESGEDTPAGSSRPRRDAPAPAPSNLDPVSERRPMVDSASDLPAPSPGHEPRETQLTKGFPGLALPPPSLPSGTASRSHSPSRAASVLSLSRPTSHINLRLPIHTPSTGPVSESAVEGREFPFSSNGPEQRDHRDHREREVKKPSPLKSTHHRQASGSVPQTAPLLRRPPSHASLRSVQSLRAPPHPLNALDSPKQKREVSLHYPPAAPALVNRETVEGQGWEGDGDGAAPPAIARPEPRPARVGSFSSVRSLKDLLNGPAPPRPPPTPRRLTAMQAATAVSRLGTTSDPVAYHQSLGFSATTAETAHLLSRFLPPKRKGRPRWAITAREALAAHYALEAGEEIEPGRVGLTDGQYRDSHESLVATLRSLGARKPRRGTSRSISYQSLLGATEEVAWSPRRQGSGMSPFEMSAARCLTQRPRA</sequence>
<evidence type="ECO:0000256" key="1">
    <source>
        <dbReference type="SAM" id="MobiDB-lite"/>
    </source>
</evidence>
<keyword evidence="3" id="KW-1185">Reference proteome</keyword>
<dbReference type="GeneID" id="85493521"/>
<reference evidence="2" key="1">
    <citation type="journal article" date="2023" name="BMC Genomics">
        <title>Chromosome-level genome assemblies of Cutaneotrichosporon spp. (Trichosporonales, Basidiomycota) reveal imbalanced evolution between nucleotide sequences and chromosome synteny.</title>
        <authorList>
            <person name="Kobayashi Y."/>
            <person name="Kayamori A."/>
            <person name="Aoki K."/>
            <person name="Shiwa Y."/>
            <person name="Matsutani M."/>
            <person name="Fujita N."/>
            <person name="Sugita T."/>
            <person name="Iwasaki W."/>
            <person name="Tanaka N."/>
            <person name="Takashima M."/>
        </authorList>
    </citation>
    <scope>NUCLEOTIDE SEQUENCE</scope>
    <source>
        <strain evidence="2">HIS019</strain>
    </source>
</reference>
<dbReference type="RefSeq" id="XP_060454916.1">
    <property type="nucleotide sequence ID" value="XM_060598087.1"/>
</dbReference>
<dbReference type="Proteomes" id="UP001233271">
    <property type="component" value="Chromosome 2"/>
</dbReference>
<evidence type="ECO:0000313" key="3">
    <source>
        <dbReference type="Proteomes" id="UP001233271"/>
    </source>
</evidence>
<feature type="compositionally biased region" description="Pro residues" evidence="1">
    <location>
        <begin position="424"/>
        <end position="433"/>
    </location>
</feature>
<name>A0AA48I887_9TREE</name>
<feature type="region of interest" description="Disordered" evidence="1">
    <location>
        <begin position="1"/>
        <end position="435"/>
    </location>
</feature>
<feature type="compositionally biased region" description="Polar residues" evidence="1">
    <location>
        <begin position="1"/>
        <end position="10"/>
    </location>
</feature>
<dbReference type="EMBL" id="AP028213">
    <property type="protein sequence ID" value="BEI89650.1"/>
    <property type="molecule type" value="Genomic_DNA"/>
</dbReference>
<dbReference type="KEGG" id="ccac:CcaHIS019_0210120"/>
<proteinExistence type="predicted"/>
<dbReference type="AlphaFoldDB" id="A0AA48I887"/>